<dbReference type="EMBL" id="CACTIH010009234">
    <property type="protein sequence ID" value="CAA3028045.1"/>
    <property type="molecule type" value="Genomic_DNA"/>
</dbReference>
<gene>
    <name evidence="2" type="ORF">OLEA9_A096171</name>
</gene>
<dbReference type="Proteomes" id="UP000594638">
    <property type="component" value="Unassembled WGS sequence"/>
</dbReference>
<organism evidence="2 3">
    <name type="scientific">Olea europaea subsp. europaea</name>
    <dbReference type="NCBI Taxonomy" id="158383"/>
    <lineage>
        <taxon>Eukaryota</taxon>
        <taxon>Viridiplantae</taxon>
        <taxon>Streptophyta</taxon>
        <taxon>Embryophyta</taxon>
        <taxon>Tracheophyta</taxon>
        <taxon>Spermatophyta</taxon>
        <taxon>Magnoliopsida</taxon>
        <taxon>eudicotyledons</taxon>
        <taxon>Gunneridae</taxon>
        <taxon>Pentapetalae</taxon>
        <taxon>asterids</taxon>
        <taxon>lamiids</taxon>
        <taxon>Lamiales</taxon>
        <taxon>Oleaceae</taxon>
        <taxon>Oleeae</taxon>
        <taxon>Olea</taxon>
    </lineage>
</organism>
<reference evidence="2 3" key="1">
    <citation type="submission" date="2019-12" db="EMBL/GenBank/DDBJ databases">
        <authorList>
            <person name="Alioto T."/>
            <person name="Alioto T."/>
            <person name="Gomez Garrido J."/>
        </authorList>
    </citation>
    <scope>NUCLEOTIDE SEQUENCE [LARGE SCALE GENOMIC DNA]</scope>
</reference>
<feature type="non-terminal residue" evidence="2">
    <location>
        <position position="77"/>
    </location>
</feature>
<feature type="region of interest" description="Disordered" evidence="1">
    <location>
        <begin position="29"/>
        <end position="49"/>
    </location>
</feature>
<dbReference type="AlphaFoldDB" id="A0A8S0VAP7"/>
<accession>A0A8S0VAP7</accession>
<name>A0A8S0VAP7_OLEEU</name>
<protein>
    <submittedName>
        <fullName evidence="2">Uncharacterized protein</fullName>
    </submittedName>
</protein>
<evidence type="ECO:0000313" key="3">
    <source>
        <dbReference type="Proteomes" id="UP000594638"/>
    </source>
</evidence>
<comment type="caution">
    <text evidence="2">The sequence shown here is derived from an EMBL/GenBank/DDBJ whole genome shotgun (WGS) entry which is preliminary data.</text>
</comment>
<sequence>MQDDGMKMVFQEYTQYQPAINERKVEEQRPALADRDEPGAVSQENKLPPLEVNVQLGNSTGPFSDALKMIRARNARP</sequence>
<evidence type="ECO:0000256" key="1">
    <source>
        <dbReference type="SAM" id="MobiDB-lite"/>
    </source>
</evidence>
<evidence type="ECO:0000313" key="2">
    <source>
        <dbReference type="EMBL" id="CAA3028045.1"/>
    </source>
</evidence>
<dbReference type="Gramene" id="OE9A096171T1">
    <property type="protein sequence ID" value="OE9A096171C1"/>
    <property type="gene ID" value="OE9A096171"/>
</dbReference>
<proteinExistence type="predicted"/>
<keyword evidence="3" id="KW-1185">Reference proteome</keyword>
<feature type="compositionally biased region" description="Basic and acidic residues" evidence="1">
    <location>
        <begin position="29"/>
        <end position="38"/>
    </location>
</feature>